<name>A0ABD0LZV2_9CAEN</name>
<dbReference type="Pfam" id="PF08241">
    <property type="entry name" value="Methyltransf_11"/>
    <property type="match status" value="1"/>
</dbReference>
<feature type="non-terminal residue" evidence="2">
    <location>
        <position position="1"/>
    </location>
</feature>
<dbReference type="AlphaFoldDB" id="A0ABD0LZV2"/>
<dbReference type="SUPFAM" id="SSF53335">
    <property type="entry name" value="S-adenosyl-L-methionine-dependent methyltransferases"/>
    <property type="match status" value="1"/>
</dbReference>
<dbReference type="InterPro" id="IPR013216">
    <property type="entry name" value="Methyltransf_11"/>
</dbReference>
<dbReference type="Gene3D" id="3.40.50.150">
    <property type="entry name" value="Vaccinia Virus protein VP39"/>
    <property type="match status" value="1"/>
</dbReference>
<dbReference type="Proteomes" id="UP001519460">
    <property type="component" value="Unassembled WGS sequence"/>
</dbReference>
<comment type="caution">
    <text evidence="2">The sequence shown here is derived from an EMBL/GenBank/DDBJ whole genome shotgun (WGS) entry which is preliminary data.</text>
</comment>
<gene>
    <name evidence="2" type="ORF">BaRGS_00003604</name>
</gene>
<feature type="domain" description="Methyltransferase type 11" evidence="1">
    <location>
        <begin position="399"/>
        <end position="492"/>
    </location>
</feature>
<reference evidence="2 3" key="1">
    <citation type="journal article" date="2023" name="Sci. Data">
        <title>Genome assembly of the Korean intertidal mud-creeper Batillaria attramentaria.</title>
        <authorList>
            <person name="Patra A.K."/>
            <person name="Ho P.T."/>
            <person name="Jun S."/>
            <person name="Lee S.J."/>
            <person name="Kim Y."/>
            <person name="Won Y.J."/>
        </authorList>
    </citation>
    <scope>NUCLEOTIDE SEQUENCE [LARGE SCALE GENOMIC DNA]</scope>
    <source>
        <strain evidence="2">Wonlab-2016</strain>
    </source>
</reference>
<dbReference type="InterPro" id="IPR029063">
    <property type="entry name" value="SAM-dependent_MTases_sf"/>
</dbReference>
<protein>
    <recommendedName>
        <fullName evidence="1">Methyltransferase type 11 domain-containing protein</fullName>
    </recommendedName>
</protein>
<accession>A0ABD0LZV2</accession>
<organism evidence="2 3">
    <name type="scientific">Batillaria attramentaria</name>
    <dbReference type="NCBI Taxonomy" id="370345"/>
    <lineage>
        <taxon>Eukaryota</taxon>
        <taxon>Metazoa</taxon>
        <taxon>Spiralia</taxon>
        <taxon>Lophotrochozoa</taxon>
        <taxon>Mollusca</taxon>
        <taxon>Gastropoda</taxon>
        <taxon>Caenogastropoda</taxon>
        <taxon>Sorbeoconcha</taxon>
        <taxon>Cerithioidea</taxon>
        <taxon>Batillariidae</taxon>
        <taxon>Batillaria</taxon>
    </lineage>
</organism>
<keyword evidence="3" id="KW-1185">Reference proteome</keyword>
<evidence type="ECO:0000313" key="3">
    <source>
        <dbReference type="Proteomes" id="UP001519460"/>
    </source>
</evidence>
<evidence type="ECO:0000313" key="2">
    <source>
        <dbReference type="EMBL" id="KAK7505034.1"/>
    </source>
</evidence>
<evidence type="ECO:0000259" key="1">
    <source>
        <dbReference type="Pfam" id="PF08241"/>
    </source>
</evidence>
<dbReference type="EMBL" id="JACVVK020000012">
    <property type="protein sequence ID" value="KAK7505034.1"/>
    <property type="molecule type" value="Genomic_DNA"/>
</dbReference>
<sequence length="536" mass="60497">GERCMLEGDPIKDMEVIWNKTEKLIEQYGGKKVDEEQYEKKDITNFAELRLPGDNLRTTLRSLDYRSHDNLLLGLDDTQVGYVSRDDIKKRAADILKPKKKGGSQSGAAGRQLALASGSFPLEETDISLATTSLPTASDGHDTFMFDGIFRDVHSKVTRDKIQEGQKRVSEGDWSAARFLFEEALGASSDPHDVKNVQLILDEVKRYQTCAIAADCTPSTGVDWDDLLERRPVESLFESWHDTPQSVFFIRHEHHTLPTHDDIAGHVRFSVGRRILSHQFRSGKIRELHCSLVTPSMLLGVLEDQRMREDGVVLYFRSYSDHEKMFVMQSLIKNLKEAELVFPFPVLQPGTLKELSCPPDGWDIDEPLAEQLGEGEVILRQYAQIWLKSLERDDLRLYDPACSTGQFLSSMRSAVPKAHLIGQDLSAQMVSYAKKRLDEIHCGNAIEPKVPENSVDVCFVRFLNSEVVKVKDVLTILEPLSRRVKVGGHLIIFGHTPVLLSAADLRRMHGWRVEQSLGGGAQWGGVFQFYVVKRVL</sequence>
<proteinExistence type="predicted"/>